<evidence type="ECO:0000256" key="1">
    <source>
        <dbReference type="SAM" id="Phobius"/>
    </source>
</evidence>
<keyword evidence="1" id="KW-0472">Membrane</keyword>
<dbReference type="GO" id="GO:0005890">
    <property type="term" value="C:sodium:potassium-exchanging ATPase complex"/>
    <property type="evidence" value="ECO:0007669"/>
    <property type="project" value="InterPro"/>
</dbReference>
<evidence type="ECO:0000313" key="3">
    <source>
        <dbReference type="Proteomes" id="UP001159042"/>
    </source>
</evidence>
<keyword evidence="1" id="KW-1133">Transmembrane helix</keyword>
<dbReference type="Proteomes" id="UP001159042">
    <property type="component" value="Unassembled WGS sequence"/>
</dbReference>
<feature type="transmembrane region" description="Helical" evidence="1">
    <location>
        <begin position="6"/>
        <end position="28"/>
    </location>
</feature>
<gene>
    <name evidence="2" type="ORF">NQ315_004769</name>
</gene>
<dbReference type="EMBL" id="JANEYG010000013">
    <property type="protein sequence ID" value="KAJ8920630.1"/>
    <property type="molecule type" value="Genomic_DNA"/>
</dbReference>
<name>A0AAV8W3N7_9CUCU</name>
<keyword evidence="1" id="KW-0812">Transmembrane</keyword>
<dbReference type="AlphaFoldDB" id="A0AAV8W3N7"/>
<sequence length="68" mass="7674">MKSQLLLFYTIFYIVLAALFAVCMQGLFASLDDREPTWTLEKKFNWNQSGTGISADFGENGRGVSYLV</sequence>
<protein>
    <submittedName>
        <fullName evidence="2">Uncharacterized protein</fullName>
    </submittedName>
</protein>
<accession>A0AAV8W3N7</accession>
<dbReference type="GO" id="GO:0006814">
    <property type="term" value="P:sodium ion transport"/>
    <property type="evidence" value="ECO:0007669"/>
    <property type="project" value="InterPro"/>
</dbReference>
<dbReference type="Pfam" id="PF00287">
    <property type="entry name" value="Na_K-ATPase"/>
    <property type="match status" value="1"/>
</dbReference>
<organism evidence="2 3">
    <name type="scientific">Exocentrus adspersus</name>
    <dbReference type="NCBI Taxonomy" id="1586481"/>
    <lineage>
        <taxon>Eukaryota</taxon>
        <taxon>Metazoa</taxon>
        <taxon>Ecdysozoa</taxon>
        <taxon>Arthropoda</taxon>
        <taxon>Hexapoda</taxon>
        <taxon>Insecta</taxon>
        <taxon>Pterygota</taxon>
        <taxon>Neoptera</taxon>
        <taxon>Endopterygota</taxon>
        <taxon>Coleoptera</taxon>
        <taxon>Polyphaga</taxon>
        <taxon>Cucujiformia</taxon>
        <taxon>Chrysomeloidea</taxon>
        <taxon>Cerambycidae</taxon>
        <taxon>Lamiinae</taxon>
        <taxon>Acanthocinini</taxon>
        <taxon>Exocentrus</taxon>
    </lineage>
</organism>
<keyword evidence="3" id="KW-1185">Reference proteome</keyword>
<comment type="caution">
    <text evidence="2">The sequence shown here is derived from an EMBL/GenBank/DDBJ whole genome shotgun (WGS) entry which is preliminary data.</text>
</comment>
<proteinExistence type="predicted"/>
<evidence type="ECO:0000313" key="2">
    <source>
        <dbReference type="EMBL" id="KAJ8920630.1"/>
    </source>
</evidence>
<dbReference type="InterPro" id="IPR000402">
    <property type="entry name" value="Na/K_ATPase_sub_beta"/>
</dbReference>
<reference evidence="2 3" key="1">
    <citation type="journal article" date="2023" name="Insect Mol. Biol.">
        <title>Genome sequencing provides insights into the evolution of gene families encoding plant cell wall-degrading enzymes in longhorned beetles.</title>
        <authorList>
            <person name="Shin N.R."/>
            <person name="Okamura Y."/>
            <person name="Kirsch R."/>
            <person name="Pauchet Y."/>
        </authorList>
    </citation>
    <scope>NUCLEOTIDE SEQUENCE [LARGE SCALE GENOMIC DNA]</scope>
    <source>
        <strain evidence="2">EAD_L_NR</strain>
    </source>
</reference>
<dbReference type="GO" id="GO:0006813">
    <property type="term" value="P:potassium ion transport"/>
    <property type="evidence" value="ECO:0007669"/>
    <property type="project" value="InterPro"/>
</dbReference>
<dbReference type="Gene3D" id="1.20.5.170">
    <property type="match status" value="1"/>
</dbReference>